<reference evidence="1 2" key="1">
    <citation type="submission" date="2021-06" db="EMBL/GenBank/DDBJ databases">
        <title>Caerostris darwini draft genome.</title>
        <authorList>
            <person name="Kono N."/>
            <person name="Arakawa K."/>
        </authorList>
    </citation>
    <scope>NUCLEOTIDE SEQUENCE [LARGE SCALE GENOMIC DNA]</scope>
</reference>
<evidence type="ECO:0000313" key="2">
    <source>
        <dbReference type="Proteomes" id="UP001054837"/>
    </source>
</evidence>
<name>A0AAV4MDV7_9ARAC</name>
<evidence type="ECO:0000313" key="1">
    <source>
        <dbReference type="EMBL" id="GIX70251.1"/>
    </source>
</evidence>
<evidence type="ECO:0008006" key="3">
    <source>
        <dbReference type="Google" id="ProtNLM"/>
    </source>
</evidence>
<proteinExistence type="predicted"/>
<protein>
    <recommendedName>
        <fullName evidence="3">Homing endonuclease LAGLIDADG domain-containing protein</fullName>
    </recommendedName>
</protein>
<dbReference type="Proteomes" id="UP001054837">
    <property type="component" value="Unassembled WGS sequence"/>
</dbReference>
<accession>A0AAV4MDV7</accession>
<sequence>MDESGIIWRPSTYGIRIKSFVENKMKILDLIETFFPEKIVKRESIASSRWKQEITCSSETLLSVIASPIVLGSREKKIEVDR</sequence>
<comment type="caution">
    <text evidence="1">The sequence shown here is derived from an EMBL/GenBank/DDBJ whole genome shotgun (WGS) entry which is preliminary data.</text>
</comment>
<gene>
    <name evidence="1" type="ORF">CDAR_570401</name>
</gene>
<keyword evidence="2" id="KW-1185">Reference proteome</keyword>
<organism evidence="1 2">
    <name type="scientific">Caerostris darwini</name>
    <dbReference type="NCBI Taxonomy" id="1538125"/>
    <lineage>
        <taxon>Eukaryota</taxon>
        <taxon>Metazoa</taxon>
        <taxon>Ecdysozoa</taxon>
        <taxon>Arthropoda</taxon>
        <taxon>Chelicerata</taxon>
        <taxon>Arachnida</taxon>
        <taxon>Araneae</taxon>
        <taxon>Araneomorphae</taxon>
        <taxon>Entelegynae</taxon>
        <taxon>Araneoidea</taxon>
        <taxon>Araneidae</taxon>
        <taxon>Caerostris</taxon>
    </lineage>
</organism>
<dbReference type="EMBL" id="BPLQ01000350">
    <property type="protein sequence ID" value="GIX70251.1"/>
    <property type="molecule type" value="Genomic_DNA"/>
</dbReference>
<dbReference type="AlphaFoldDB" id="A0AAV4MDV7"/>